<proteinExistence type="inferred from homology"/>
<dbReference type="GO" id="GO:0048278">
    <property type="term" value="P:vesicle docking"/>
    <property type="evidence" value="ECO:0007669"/>
    <property type="project" value="TreeGrafter"/>
</dbReference>
<name>A0A6J2XEJ0_SITOR</name>
<dbReference type="GO" id="GO:0012505">
    <property type="term" value="C:endomembrane system"/>
    <property type="evidence" value="ECO:0007669"/>
    <property type="project" value="TreeGrafter"/>
</dbReference>
<keyword evidence="5" id="KW-1133">Transmembrane helix</keyword>
<dbReference type="InParanoid" id="A0A6J2XEJ0"/>
<dbReference type="Pfam" id="PF05739">
    <property type="entry name" value="SNARE"/>
    <property type="match status" value="1"/>
</dbReference>
<dbReference type="PROSITE" id="PS00914">
    <property type="entry name" value="SYNTAXIN"/>
    <property type="match status" value="1"/>
</dbReference>
<dbReference type="GO" id="GO:0006906">
    <property type="term" value="P:vesicle fusion"/>
    <property type="evidence" value="ECO:0007669"/>
    <property type="project" value="TreeGrafter"/>
</dbReference>
<accession>A0A6J2XEJ0</accession>
<dbReference type="GO" id="GO:0006886">
    <property type="term" value="P:intracellular protein transport"/>
    <property type="evidence" value="ECO:0007669"/>
    <property type="project" value="InterPro"/>
</dbReference>
<dbReference type="InterPro" id="IPR045242">
    <property type="entry name" value="Syntaxin"/>
</dbReference>
<dbReference type="PROSITE" id="PS50192">
    <property type="entry name" value="T_SNARE"/>
    <property type="match status" value="1"/>
</dbReference>
<keyword evidence="3" id="KW-0813">Transport</keyword>
<comment type="similarity">
    <text evidence="2">Belongs to the syntaxin family.</text>
</comment>
<dbReference type="Proteomes" id="UP000504635">
    <property type="component" value="Unplaced"/>
</dbReference>
<dbReference type="FunCoup" id="A0A6J2XEJ0">
    <property type="interactions" value="314"/>
</dbReference>
<gene>
    <name evidence="8" type="primary">LOC115877360</name>
</gene>
<dbReference type="Gene3D" id="1.20.5.110">
    <property type="match status" value="1"/>
</dbReference>
<dbReference type="GO" id="GO:0000149">
    <property type="term" value="F:SNARE binding"/>
    <property type="evidence" value="ECO:0007669"/>
    <property type="project" value="TreeGrafter"/>
</dbReference>
<dbReference type="GO" id="GO:0005484">
    <property type="term" value="F:SNAP receptor activity"/>
    <property type="evidence" value="ECO:0007669"/>
    <property type="project" value="InterPro"/>
</dbReference>
<dbReference type="InterPro" id="IPR010989">
    <property type="entry name" value="SNARE"/>
</dbReference>
<keyword evidence="5" id="KW-0812">Transmembrane</keyword>
<keyword evidence="3" id="KW-0532">Neurotransmitter transport</keyword>
<dbReference type="InterPro" id="IPR006011">
    <property type="entry name" value="Syntaxin_N"/>
</dbReference>
<dbReference type="Pfam" id="PF14523">
    <property type="entry name" value="Syntaxin_2"/>
    <property type="match status" value="1"/>
</dbReference>
<evidence type="ECO:0000313" key="8">
    <source>
        <dbReference type="RefSeq" id="XP_030749365.1"/>
    </source>
</evidence>
<organism evidence="7 8">
    <name type="scientific">Sitophilus oryzae</name>
    <name type="common">Rice weevil</name>
    <name type="synonym">Curculio oryzae</name>
    <dbReference type="NCBI Taxonomy" id="7048"/>
    <lineage>
        <taxon>Eukaryota</taxon>
        <taxon>Metazoa</taxon>
        <taxon>Ecdysozoa</taxon>
        <taxon>Arthropoda</taxon>
        <taxon>Hexapoda</taxon>
        <taxon>Insecta</taxon>
        <taxon>Pterygota</taxon>
        <taxon>Neoptera</taxon>
        <taxon>Endopterygota</taxon>
        <taxon>Coleoptera</taxon>
        <taxon>Polyphaga</taxon>
        <taxon>Cucujiformia</taxon>
        <taxon>Curculionidae</taxon>
        <taxon>Dryophthorinae</taxon>
        <taxon>Sitophilus</taxon>
    </lineage>
</organism>
<evidence type="ECO:0000256" key="4">
    <source>
        <dbReference type="SAM" id="Coils"/>
    </source>
</evidence>
<dbReference type="InterPro" id="IPR006012">
    <property type="entry name" value="Syntaxin/epimorphin_CS"/>
</dbReference>
<protein>
    <submittedName>
        <fullName evidence="8">Syntaxin-12</fullName>
    </submittedName>
</protein>
<feature type="transmembrane region" description="Helical" evidence="5">
    <location>
        <begin position="238"/>
        <end position="260"/>
    </location>
</feature>
<evidence type="ECO:0000313" key="7">
    <source>
        <dbReference type="Proteomes" id="UP000504635"/>
    </source>
</evidence>
<evidence type="ECO:0000256" key="2">
    <source>
        <dbReference type="ARBA" id="ARBA00009063"/>
    </source>
</evidence>
<dbReference type="CDD" id="cd15847">
    <property type="entry name" value="SNARE_syntaxin7_like"/>
    <property type="match status" value="1"/>
</dbReference>
<evidence type="ECO:0000259" key="6">
    <source>
        <dbReference type="PROSITE" id="PS50192"/>
    </source>
</evidence>
<comment type="subcellular location">
    <subcellularLocation>
        <location evidence="1">Membrane</location>
        <topology evidence="1">Single-pass type IV membrane protein</topology>
    </subcellularLocation>
</comment>
<dbReference type="GO" id="GO:0031201">
    <property type="term" value="C:SNARE complex"/>
    <property type="evidence" value="ECO:0007669"/>
    <property type="project" value="TreeGrafter"/>
</dbReference>
<feature type="domain" description="T-SNARE coiled-coil homology" evidence="6">
    <location>
        <begin position="165"/>
        <end position="227"/>
    </location>
</feature>
<dbReference type="PANTHER" id="PTHR19957:SF38">
    <property type="entry name" value="LD27581P"/>
    <property type="match status" value="1"/>
</dbReference>
<dbReference type="RefSeq" id="XP_030749365.1">
    <property type="nucleotide sequence ID" value="XM_030893505.1"/>
</dbReference>
<evidence type="ECO:0000256" key="5">
    <source>
        <dbReference type="SAM" id="Phobius"/>
    </source>
</evidence>
<keyword evidence="4" id="KW-0175">Coiled coil</keyword>
<dbReference type="GeneID" id="115877360"/>
<dbReference type="SUPFAM" id="SSF47661">
    <property type="entry name" value="t-snare proteins"/>
    <property type="match status" value="1"/>
</dbReference>
<keyword evidence="7" id="KW-1185">Reference proteome</keyword>
<dbReference type="SMART" id="SM00397">
    <property type="entry name" value="t_SNARE"/>
    <property type="match status" value="1"/>
</dbReference>
<dbReference type="OrthoDB" id="75754at2759"/>
<dbReference type="KEGG" id="soy:115877360"/>
<dbReference type="GO" id="GO:0006836">
    <property type="term" value="P:neurotransmitter transport"/>
    <property type="evidence" value="ECO:0007669"/>
    <property type="project" value="UniProtKB-KW"/>
</dbReference>
<reference evidence="8" key="1">
    <citation type="submission" date="2025-08" db="UniProtKB">
        <authorList>
            <consortium name="RefSeq"/>
        </authorList>
    </citation>
    <scope>IDENTIFICATION</scope>
    <source>
        <tissue evidence="8">Gonads</tissue>
    </source>
</reference>
<sequence length="262" mass="29620">MNRNTTNYGSITDPVVGFSGTSNDILRNSLFDDIVTNVFTINSSIKTLQDALKAIGTSRDNTGLRNTIHVTQLSANQVASVTTKDISKLKQKVLKNDKPTQLQLEKLEENFKEAISKYHSLQKQLAEKQKAHLLVSVSIEHPDSDEENNSEHQQQAQLRKLQFDQEMMLEREQRVKQIESDVLDVNQIMRELGSLVHDQGEFVDSLERNIDHATGNVEEGAEQLVKASRYTTRYRRKLLILVIIAAIVVAILISILVTSIKR</sequence>
<evidence type="ECO:0000256" key="3">
    <source>
        <dbReference type="ARBA" id="ARBA00022775"/>
    </source>
</evidence>
<keyword evidence="5" id="KW-0472">Membrane</keyword>
<dbReference type="InterPro" id="IPR000727">
    <property type="entry name" value="T_SNARE_dom"/>
</dbReference>
<dbReference type="Gene3D" id="1.20.58.70">
    <property type="match status" value="1"/>
</dbReference>
<evidence type="ECO:0000256" key="1">
    <source>
        <dbReference type="ARBA" id="ARBA00004211"/>
    </source>
</evidence>
<dbReference type="AlphaFoldDB" id="A0A6J2XEJ0"/>
<feature type="coiled-coil region" evidence="4">
    <location>
        <begin position="104"/>
        <end position="131"/>
    </location>
</feature>
<dbReference type="PANTHER" id="PTHR19957">
    <property type="entry name" value="SYNTAXIN"/>
    <property type="match status" value="1"/>
</dbReference>